<gene>
    <name evidence="2" type="ORF">EVEC_LOCUS9311</name>
</gene>
<dbReference type="EMBL" id="UXUI01009957">
    <property type="protein sequence ID" value="VDD94560.1"/>
    <property type="molecule type" value="Genomic_DNA"/>
</dbReference>
<accession>A0A0N4VGL5</accession>
<dbReference type="Proteomes" id="UP000274131">
    <property type="component" value="Unassembled WGS sequence"/>
</dbReference>
<dbReference type="WBParaSite" id="EVEC_0000993701-mRNA-1">
    <property type="protein sequence ID" value="EVEC_0000993701-mRNA-1"/>
    <property type="gene ID" value="EVEC_0000993701"/>
</dbReference>
<reference evidence="4" key="1">
    <citation type="submission" date="2017-02" db="UniProtKB">
        <authorList>
            <consortium name="WormBaseParasite"/>
        </authorList>
    </citation>
    <scope>IDENTIFICATION</scope>
</reference>
<name>A0A0N4VGL5_ENTVE</name>
<evidence type="ECO:0000313" key="4">
    <source>
        <dbReference type="WBParaSite" id="EVEC_0000993701-mRNA-1"/>
    </source>
</evidence>
<evidence type="ECO:0000313" key="2">
    <source>
        <dbReference type="EMBL" id="VDD94560.1"/>
    </source>
</evidence>
<organism evidence="4">
    <name type="scientific">Enterobius vermicularis</name>
    <name type="common">Human pinworm</name>
    <dbReference type="NCBI Taxonomy" id="51028"/>
    <lineage>
        <taxon>Eukaryota</taxon>
        <taxon>Metazoa</taxon>
        <taxon>Ecdysozoa</taxon>
        <taxon>Nematoda</taxon>
        <taxon>Chromadorea</taxon>
        <taxon>Rhabditida</taxon>
        <taxon>Spirurina</taxon>
        <taxon>Oxyuridomorpha</taxon>
        <taxon>Oxyuroidea</taxon>
        <taxon>Oxyuridae</taxon>
        <taxon>Enterobius</taxon>
    </lineage>
</organism>
<feature type="region of interest" description="Disordered" evidence="1">
    <location>
        <begin position="19"/>
        <end position="47"/>
    </location>
</feature>
<protein>
    <submittedName>
        <fullName evidence="2 4">Uncharacterized protein</fullName>
    </submittedName>
</protein>
<keyword evidence="3" id="KW-1185">Reference proteome</keyword>
<evidence type="ECO:0000256" key="1">
    <source>
        <dbReference type="SAM" id="MobiDB-lite"/>
    </source>
</evidence>
<evidence type="ECO:0000313" key="3">
    <source>
        <dbReference type="Proteomes" id="UP000274131"/>
    </source>
</evidence>
<sequence>MWNNLCIPAVYSNVFRVNDRGRGEGRGAEEDRRERGGLKEGGSRHAKKEKWFGDRKIGMDGYSVWKMSRWMDGWTDG</sequence>
<reference evidence="2 3" key="2">
    <citation type="submission" date="2018-10" db="EMBL/GenBank/DDBJ databases">
        <authorList>
            <consortium name="Pathogen Informatics"/>
        </authorList>
    </citation>
    <scope>NUCLEOTIDE SEQUENCE [LARGE SCALE GENOMIC DNA]</scope>
</reference>
<dbReference type="AlphaFoldDB" id="A0A0N4VGL5"/>
<proteinExistence type="predicted"/>